<dbReference type="Gene3D" id="2.130.10.130">
    <property type="entry name" value="Integrin alpha, N-terminal"/>
    <property type="match status" value="1"/>
</dbReference>
<comment type="caution">
    <text evidence="5">The sequence shown here is derived from an EMBL/GenBank/DDBJ whole genome shotgun (WGS) entry which is preliminary data.</text>
</comment>
<protein>
    <recommendedName>
        <fullName evidence="4">FAS1 domain-containing protein</fullName>
    </recommendedName>
</protein>
<dbReference type="InterPro" id="IPR000782">
    <property type="entry name" value="FAS1_domain"/>
</dbReference>
<dbReference type="PROSITE" id="PS50213">
    <property type="entry name" value="FAS1"/>
    <property type="match status" value="1"/>
</dbReference>
<dbReference type="PANTHER" id="PTHR36220">
    <property type="entry name" value="UNNAMED PRODUCT"/>
    <property type="match status" value="1"/>
</dbReference>
<dbReference type="SMART" id="SM00554">
    <property type="entry name" value="FAS1"/>
    <property type="match status" value="1"/>
</dbReference>
<evidence type="ECO:0000256" key="2">
    <source>
        <dbReference type="SAM" id="Coils"/>
    </source>
</evidence>
<sequence length="1355" mass="144964">NESTLLDALRQDPQLSLSLATILNARQGTRGYDLRRRLEGSLGGSLTFIAPTNEAILRLAKVKRTTPELFCKTPEGAELLAGHAVLGDWPLAALRMAGNAMETVRGSGTKLAFQPGTAGRVLVTVAGSGGKPAALGAPRPSDVACRNGLLHVLGRVLIPSENGWNGRDSAEERHVRNTEDMKEVWKARNQFGGNIGPPPPPPGPMGKALAKARAVSAHDRRRPQAFAPFGGTDYAPREATGQKAPEPRRDASSLRRSEAAVSPRKAGGAKEDKRRPDAAPTLEDVCQEFEPLRREEASLRAELADCKAHLRSQEALALEHESLVREVLAPSGVALDSRPPAAFVELWLSNQRDLRLLQKHLTQSQKDSMHVASEVVVAGRLLPAGSRLRGSIDDCQLPARLVFNLPEPMPGSVPVPRWSVPASTRPRSVETRLELMEASVLADLAGHQLAEKLSEEGDEFGERVSKCCAELLRLLKATKQSSDTPASVSLSRALDGLGLHAGVEFGFEERWGFARLCEAHHATIDAPPEGQFFSSEAAVPGPRPMVVTQPGPGTGRQGPCARPDDGDAAGQSSDEERNSLLSRHITAVNLAAVLNAPKLPEDHPQLQMVLGHLRHLALQLREGGAGGRKPAPAAAVDSRSVHFLKQEVEARAANILVLKGRLGVLESSLPPAWSPPAALWEELVGEPPPPEASKEELSAIARRRLAEIRSEAVRLAEDVALRAAAAKASADDRLRQAAWKEAEADALQAEAELLRRDLEAQDLRLKELRAEERRSSFRATRKDEVHASEATRRADAMAVQHHVLKVQRIWRARQELAQRKLRAVPALAVPPLNRLCVACVQLRFGCVSDASLKRDSLLSTPSPLTDVLRFEMSHAPLRLSWKLSTFLFPANTLWAADHADGIMIFPDQVLVPSAHPPIRARIRAGCVAAMHVLCLMSLLALASSSSTCTPSDHSISRHSDADGGDKISFLSLRLGPGLSQHLQTQAGQEAAAAALEECLLQQEVNGSDRGVNAFFGTSVSISGNFAIVGEPGNRRRNSAGSAYVFTRTGSILSQTAKLLPERSSSTTAQTAFGTSIGISGHTVIVGAPGFGRIGPSFDPFGAAYVFTYDGTAWSQQSQLFASANLSESAFGASVSISHDTAIVGAPGAPGAPGAAYAFTRTGTTWSPATKLSPSFEAANVFFGGAVSIFWQSRDRGSPQKARHEGDSVIVGASTAAASIGMSVGTAYVFKFDGTPIGGRAYVFTRIGMTWKQTSELFVNNGAENDMFGGAVSIFGKTAIVGNRGVYNSQGKAREARAAECGRSGIVPGSEVTSVAVPTALKLFHHRCLSAVGFPRPVRIFRTQLLRRAKCQRLEM</sequence>
<evidence type="ECO:0000259" key="4">
    <source>
        <dbReference type="PROSITE" id="PS50213"/>
    </source>
</evidence>
<dbReference type="Proteomes" id="UP000654075">
    <property type="component" value="Unassembled WGS sequence"/>
</dbReference>
<dbReference type="PANTHER" id="PTHR36220:SF1">
    <property type="entry name" value="GAMMA TUBULIN COMPLEX COMPONENT C-TERMINAL DOMAIN-CONTAINING PROTEIN"/>
    <property type="match status" value="1"/>
</dbReference>
<feature type="region of interest" description="Disordered" evidence="3">
    <location>
        <begin position="190"/>
        <end position="283"/>
    </location>
</feature>
<dbReference type="Gene3D" id="2.30.180.10">
    <property type="entry name" value="FAS1 domain"/>
    <property type="match status" value="1"/>
</dbReference>
<reference evidence="5" key="1">
    <citation type="submission" date="2021-02" db="EMBL/GenBank/DDBJ databases">
        <authorList>
            <person name="Dougan E. K."/>
            <person name="Rhodes N."/>
            <person name="Thang M."/>
            <person name="Chan C."/>
        </authorList>
    </citation>
    <scope>NUCLEOTIDE SEQUENCE</scope>
</reference>
<evidence type="ECO:0000313" key="5">
    <source>
        <dbReference type="EMBL" id="CAE8581529.1"/>
    </source>
</evidence>
<feature type="compositionally biased region" description="Basic and acidic residues" evidence="3">
    <location>
        <begin position="268"/>
        <end position="277"/>
    </location>
</feature>
<feature type="domain" description="FAS1" evidence="4">
    <location>
        <begin position="2"/>
        <end position="157"/>
    </location>
</feature>
<keyword evidence="1" id="KW-0732">Signal</keyword>
<feature type="coiled-coil region" evidence="2">
    <location>
        <begin position="737"/>
        <end position="771"/>
    </location>
</feature>
<dbReference type="Pfam" id="PF02469">
    <property type="entry name" value="Fasciclin"/>
    <property type="match status" value="1"/>
</dbReference>
<accession>A0A813D6Z2</accession>
<keyword evidence="6" id="KW-1185">Reference proteome</keyword>
<dbReference type="InterPro" id="IPR013517">
    <property type="entry name" value="FG-GAP"/>
</dbReference>
<organism evidence="5 6">
    <name type="scientific">Polarella glacialis</name>
    <name type="common">Dinoflagellate</name>
    <dbReference type="NCBI Taxonomy" id="89957"/>
    <lineage>
        <taxon>Eukaryota</taxon>
        <taxon>Sar</taxon>
        <taxon>Alveolata</taxon>
        <taxon>Dinophyceae</taxon>
        <taxon>Suessiales</taxon>
        <taxon>Suessiaceae</taxon>
        <taxon>Polarella</taxon>
    </lineage>
</organism>
<proteinExistence type="predicted"/>
<dbReference type="InterPro" id="IPR036378">
    <property type="entry name" value="FAS1_dom_sf"/>
</dbReference>
<dbReference type="Pfam" id="PF14312">
    <property type="entry name" value="FG-GAP_2"/>
    <property type="match status" value="3"/>
</dbReference>
<feature type="compositionally biased region" description="Basic and acidic residues" evidence="3">
    <location>
        <begin position="245"/>
        <end position="258"/>
    </location>
</feature>
<dbReference type="InterPro" id="IPR028994">
    <property type="entry name" value="Integrin_alpha_N"/>
</dbReference>
<dbReference type="EMBL" id="CAJNNV010000125">
    <property type="protein sequence ID" value="CAE8581529.1"/>
    <property type="molecule type" value="Genomic_DNA"/>
</dbReference>
<name>A0A813D6Z2_POLGL</name>
<evidence type="ECO:0000313" key="6">
    <source>
        <dbReference type="Proteomes" id="UP000654075"/>
    </source>
</evidence>
<keyword evidence="2" id="KW-0175">Coiled coil</keyword>
<feature type="region of interest" description="Disordered" evidence="3">
    <location>
        <begin position="548"/>
        <end position="577"/>
    </location>
</feature>
<gene>
    <name evidence="5" type="ORF">PGLA1383_LOCUS554</name>
</gene>
<feature type="non-terminal residue" evidence="5">
    <location>
        <position position="1"/>
    </location>
</feature>
<dbReference type="SUPFAM" id="SSF82153">
    <property type="entry name" value="FAS1 domain"/>
    <property type="match status" value="1"/>
</dbReference>
<evidence type="ECO:0000256" key="3">
    <source>
        <dbReference type="SAM" id="MobiDB-lite"/>
    </source>
</evidence>
<evidence type="ECO:0000256" key="1">
    <source>
        <dbReference type="ARBA" id="ARBA00022729"/>
    </source>
</evidence>
<dbReference type="OrthoDB" id="423467at2759"/>